<proteinExistence type="inferred from homology"/>
<feature type="transmembrane region" description="Helical" evidence="7">
    <location>
        <begin position="7"/>
        <end position="28"/>
    </location>
</feature>
<dbReference type="Gene3D" id="3.40.50.12790">
    <property type="entry name" value="FHIPEP family, domain 4"/>
    <property type="match status" value="1"/>
</dbReference>
<comment type="caution">
    <text evidence="8">The sequence shown here is derived from an EMBL/GenBank/DDBJ whole genome shotgun (WGS) entry which is preliminary data.</text>
</comment>
<keyword evidence="8" id="KW-0282">Flagellum</keyword>
<dbReference type="Proteomes" id="UP000324479">
    <property type="component" value="Unassembled WGS sequence"/>
</dbReference>
<keyword evidence="5 7" id="KW-1133">Transmembrane helix</keyword>
<evidence type="ECO:0000256" key="5">
    <source>
        <dbReference type="ARBA" id="ARBA00022989"/>
    </source>
</evidence>
<dbReference type="InterPro" id="IPR042193">
    <property type="entry name" value="FHIPEP_3"/>
</dbReference>
<dbReference type="PANTHER" id="PTHR30161">
    <property type="entry name" value="FLAGELLAR EXPORT PROTEIN, MEMBRANE FLHA SUBUNIT-RELATED"/>
    <property type="match status" value="1"/>
</dbReference>
<evidence type="ECO:0000256" key="2">
    <source>
        <dbReference type="ARBA" id="ARBA00008835"/>
    </source>
</evidence>
<evidence type="ECO:0000256" key="6">
    <source>
        <dbReference type="ARBA" id="ARBA00023136"/>
    </source>
</evidence>
<name>A0A5M6DD83_9BACT</name>
<dbReference type="PIRSF" id="PIRSF005419">
    <property type="entry name" value="FlhA"/>
    <property type="match status" value="1"/>
</dbReference>
<dbReference type="Pfam" id="PF00771">
    <property type="entry name" value="FHIPEP"/>
    <property type="match status" value="1"/>
</dbReference>
<comment type="subcellular location">
    <subcellularLocation>
        <location evidence="1">Cell membrane</location>
        <topology evidence="1">Multi-pass membrane protein</topology>
    </subcellularLocation>
</comment>
<keyword evidence="9" id="KW-1185">Reference proteome</keyword>
<keyword evidence="6 7" id="KW-0472">Membrane</keyword>
<dbReference type="GO" id="GO:0005886">
    <property type="term" value="C:plasma membrane"/>
    <property type="evidence" value="ECO:0007669"/>
    <property type="project" value="UniProtKB-SubCell"/>
</dbReference>
<evidence type="ECO:0000256" key="7">
    <source>
        <dbReference type="SAM" id="Phobius"/>
    </source>
</evidence>
<dbReference type="AlphaFoldDB" id="A0A5M6DD83"/>
<dbReference type="InterPro" id="IPR042194">
    <property type="entry name" value="FHIPEP_1"/>
</dbReference>
<accession>A0A5M6DD83</accession>
<feature type="transmembrane region" description="Helical" evidence="7">
    <location>
        <begin position="240"/>
        <end position="258"/>
    </location>
</feature>
<keyword evidence="8" id="KW-0969">Cilium</keyword>
<gene>
    <name evidence="8" type="ORF">FYK55_08820</name>
</gene>
<dbReference type="InterPro" id="IPR042196">
    <property type="entry name" value="FHIPEP_4"/>
</dbReference>
<dbReference type="PANTHER" id="PTHR30161:SF1">
    <property type="entry name" value="FLAGELLAR BIOSYNTHESIS PROTEIN FLHA-RELATED"/>
    <property type="match status" value="1"/>
</dbReference>
<dbReference type="Gene3D" id="3.40.30.60">
    <property type="entry name" value="FHIPEP family, domain 1"/>
    <property type="match status" value="1"/>
</dbReference>
<keyword evidence="4 7" id="KW-0812">Transmembrane</keyword>
<sequence length="696" mass="74454">MPPIDRYRPLLLPIGIMACLVVILLPLPTPVMDLLLAGNIALAVIILLTTLHVRSPLEFSVFPTLLLATTLSRLVLNIATTRLILTGAATGGEDAAGGVVRTFGQFVAGNQVEVGLILFLILVVVQFVVITKGATRISEVAARFALDGMPGRQSAIEADLNAGNIDPETASTKREQLGAEADFFAAMDGAGKFVRGDAIAGLLITAINIVGGLYLGLFVYGMPVGQAASVFTRLTIGDGLVSQVPSLLISLSAGFLVTRGTRPTELGDNFVRQLFGQSQAMWIAGVFLVLLVVTGLPPIPLLLLGSGCVLIATTLRRSEREQEHARQRSREEQAAAESATQKRVEDFLTVDPLEVAIGLGLLPLADPSRGGDLMQRIAGLRNQMAAEIGIVLPKVRVRDDATLGDQEYEIRLFGDFVARSELRMDKLLAIGNGQTTGTLRGDVVSESKANARAVWIDPADREQALIYGYKTQTAPGVLADHLEQVARAHADELLSRDATKHLLDELRQIAPAMVEELVPGVMGVADVQKVLQGLLREAIPIRQLSLILEALSDAARVTTETEVQVEYVRRRLKRTLCSGLRDADRVLRAVALDDSVGSKLIAQAATHAGGEQGRAGRSANISQDVTCNVIRQAVKNLIDRGYPPVILVAPSLRRDVKRAADAMGIWAHVLSTDEITSDTELEVQPLASAHHASSAA</sequence>
<organism evidence="8 9">
    <name type="scientific">Roseiconus nitratireducens</name>
    <dbReference type="NCBI Taxonomy" id="2605748"/>
    <lineage>
        <taxon>Bacteria</taxon>
        <taxon>Pseudomonadati</taxon>
        <taxon>Planctomycetota</taxon>
        <taxon>Planctomycetia</taxon>
        <taxon>Pirellulales</taxon>
        <taxon>Pirellulaceae</taxon>
        <taxon>Roseiconus</taxon>
    </lineage>
</organism>
<feature type="transmembrane region" description="Helical" evidence="7">
    <location>
        <begin position="34"/>
        <end position="53"/>
    </location>
</feature>
<evidence type="ECO:0000256" key="4">
    <source>
        <dbReference type="ARBA" id="ARBA00022692"/>
    </source>
</evidence>
<evidence type="ECO:0000256" key="1">
    <source>
        <dbReference type="ARBA" id="ARBA00004651"/>
    </source>
</evidence>
<dbReference type="GO" id="GO:0009306">
    <property type="term" value="P:protein secretion"/>
    <property type="evidence" value="ECO:0007669"/>
    <property type="project" value="InterPro"/>
</dbReference>
<dbReference type="InterPro" id="IPR001712">
    <property type="entry name" value="T3SS_FHIPEP"/>
</dbReference>
<reference evidence="8 9" key="1">
    <citation type="submission" date="2019-08" db="EMBL/GenBank/DDBJ databases">
        <authorList>
            <person name="Dhanesh K."/>
            <person name="Kumar G."/>
            <person name="Sasikala C."/>
            <person name="Venkata Ramana C."/>
        </authorList>
    </citation>
    <scope>NUCLEOTIDE SEQUENCE [LARGE SCALE GENOMIC DNA]</scope>
    <source>
        <strain evidence="8 9">JC645</strain>
    </source>
</reference>
<dbReference type="GO" id="GO:0044780">
    <property type="term" value="P:bacterial-type flagellum assembly"/>
    <property type="evidence" value="ECO:0007669"/>
    <property type="project" value="TreeGrafter"/>
</dbReference>
<dbReference type="Gene3D" id="1.10.8.540">
    <property type="entry name" value="FHIPEP family, domain 3"/>
    <property type="match status" value="1"/>
</dbReference>
<evidence type="ECO:0000256" key="3">
    <source>
        <dbReference type="ARBA" id="ARBA00022475"/>
    </source>
</evidence>
<dbReference type="PRINTS" id="PR00949">
    <property type="entry name" value="TYPE3IMAPROT"/>
</dbReference>
<feature type="transmembrane region" description="Helical" evidence="7">
    <location>
        <begin position="114"/>
        <end position="134"/>
    </location>
</feature>
<feature type="transmembrane region" description="Helical" evidence="7">
    <location>
        <begin position="199"/>
        <end position="220"/>
    </location>
</feature>
<keyword evidence="8" id="KW-0966">Cell projection</keyword>
<feature type="transmembrane region" description="Helical" evidence="7">
    <location>
        <begin position="270"/>
        <end position="293"/>
    </location>
</feature>
<keyword evidence="3" id="KW-1003">Cell membrane</keyword>
<dbReference type="PROSITE" id="PS51257">
    <property type="entry name" value="PROKAR_LIPOPROTEIN"/>
    <property type="match status" value="1"/>
</dbReference>
<dbReference type="RefSeq" id="WP_150076035.1">
    <property type="nucleotide sequence ID" value="NZ_VWOX01000004.1"/>
</dbReference>
<evidence type="ECO:0000313" key="8">
    <source>
        <dbReference type="EMBL" id="KAA5544426.1"/>
    </source>
</evidence>
<dbReference type="EMBL" id="VWOX01000004">
    <property type="protein sequence ID" value="KAA5544426.1"/>
    <property type="molecule type" value="Genomic_DNA"/>
</dbReference>
<protein>
    <submittedName>
        <fullName evidence="8">Flagellar biosynthesis protein FlhA</fullName>
    </submittedName>
</protein>
<comment type="similarity">
    <text evidence="2">Belongs to the FHIPEP (flagella/HR/invasion proteins export pore) family.</text>
</comment>
<evidence type="ECO:0000313" key="9">
    <source>
        <dbReference type="Proteomes" id="UP000324479"/>
    </source>
</evidence>